<reference evidence="1" key="2">
    <citation type="journal article" date="2022" name="New Phytol.">
        <title>Evolutionary transition to the ectomycorrhizal habit in the genomes of a hyperdiverse lineage of mushroom-forming fungi.</title>
        <authorList>
            <person name="Looney B."/>
            <person name="Miyauchi S."/>
            <person name="Morin E."/>
            <person name="Drula E."/>
            <person name="Courty P.E."/>
            <person name="Kohler A."/>
            <person name="Kuo A."/>
            <person name="LaButti K."/>
            <person name="Pangilinan J."/>
            <person name="Lipzen A."/>
            <person name="Riley R."/>
            <person name="Andreopoulos W."/>
            <person name="He G."/>
            <person name="Johnson J."/>
            <person name="Nolan M."/>
            <person name="Tritt A."/>
            <person name="Barry K.W."/>
            <person name="Grigoriev I.V."/>
            <person name="Nagy L.G."/>
            <person name="Hibbett D."/>
            <person name="Henrissat B."/>
            <person name="Matheny P.B."/>
            <person name="Labbe J."/>
            <person name="Martin F.M."/>
        </authorList>
    </citation>
    <scope>NUCLEOTIDE SEQUENCE</scope>
    <source>
        <strain evidence="1">EC-137</strain>
    </source>
</reference>
<accession>A0ACB8Q4H7</accession>
<feature type="non-terminal residue" evidence="1">
    <location>
        <position position="1"/>
    </location>
</feature>
<proteinExistence type="predicted"/>
<dbReference type="Proteomes" id="UP000814128">
    <property type="component" value="Unassembled WGS sequence"/>
</dbReference>
<organism evidence="1 2">
    <name type="scientific">Vararia minispora EC-137</name>
    <dbReference type="NCBI Taxonomy" id="1314806"/>
    <lineage>
        <taxon>Eukaryota</taxon>
        <taxon>Fungi</taxon>
        <taxon>Dikarya</taxon>
        <taxon>Basidiomycota</taxon>
        <taxon>Agaricomycotina</taxon>
        <taxon>Agaricomycetes</taxon>
        <taxon>Russulales</taxon>
        <taxon>Lachnocladiaceae</taxon>
        <taxon>Vararia</taxon>
    </lineage>
</organism>
<name>A0ACB8Q4H7_9AGAM</name>
<gene>
    <name evidence="1" type="ORF">K488DRAFT_75185</name>
</gene>
<protein>
    <submittedName>
        <fullName evidence="1">Uncharacterized protein</fullName>
    </submittedName>
</protein>
<sequence length="176" mass="19481">KGNEALSVHLFPIIHKHVNDESSNNERIPLEADSKENSNGDKPDLPQDLLKVLKKYNPRALLGNPVPKVKKGIKELELKSTVSLDDVDEGDDVEEDVFKAPPEDKVKSKGRERQVCCAILEDNNINSPLCGTLDFLPPFEWHPNIAYTNGAAFSHLGNIIAQDKTGNSVYDSVILK</sequence>
<evidence type="ECO:0000313" key="2">
    <source>
        <dbReference type="Proteomes" id="UP000814128"/>
    </source>
</evidence>
<evidence type="ECO:0000313" key="1">
    <source>
        <dbReference type="EMBL" id="KAI0026651.1"/>
    </source>
</evidence>
<comment type="caution">
    <text evidence="1">The sequence shown here is derived from an EMBL/GenBank/DDBJ whole genome shotgun (WGS) entry which is preliminary data.</text>
</comment>
<keyword evidence="2" id="KW-1185">Reference proteome</keyword>
<reference evidence="1" key="1">
    <citation type="submission" date="2021-02" db="EMBL/GenBank/DDBJ databases">
        <authorList>
            <consortium name="DOE Joint Genome Institute"/>
            <person name="Ahrendt S."/>
            <person name="Looney B.P."/>
            <person name="Miyauchi S."/>
            <person name="Morin E."/>
            <person name="Drula E."/>
            <person name="Courty P.E."/>
            <person name="Chicoki N."/>
            <person name="Fauchery L."/>
            <person name="Kohler A."/>
            <person name="Kuo A."/>
            <person name="Labutti K."/>
            <person name="Pangilinan J."/>
            <person name="Lipzen A."/>
            <person name="Riley R."/>
            <person name="Andreopoulos W."/>
            <person name="He G."/>
            <person name="Johnson J."/>
            <person name="Barry K.W."/>
            <person name="Grigoriev I.V."/>
            <person name="Nagy L."/>
            <person name="Hibbett D."/>
            <person name="Henrissat B."/>
            <person name="Matheny P.B."/>
            <person name="Labbe J."/>
            <person name="Martin F."/>
        </authorList>
    </citation>
    <scope>NUCLEOTIDE SEQUENCE</scope>
    <source>
        <strain evidence="1">EC-137</strain>
    </source>
</reference>
<dbReference type="EMBL" id="MU274313">
    <property type="protein sequence ID" value="KAI0026651.1"/>
    <property type="molecule type" value="Genomic_DNA"/>
</dbReference>